<dbReference type="SUPFAM" id="SSF50037">
    <property type="entry name" value="C-terminal domain of transcriptional repressors"/>
    <property type="match status" value="1"/>
</dbReference>
<dbReference type="InterPro" id="IPR052713">
    <property type="entry name" value="FeoA"/>
</dbReference>
<dbReference type="GO" id="GO:0046914">
    <property type="term" value="F:transition metal ion binding"/>
    <property type="evidence" value="ECO:0007669"/>
    <property type="project" value="InterPro"/>
</dbReference>
<dbReference type="EMBL" id="CAADFK010000001">
    <property type="protein sequence ID" value="VFK05843.1"/>
    <property type="molecule type" value="Genomic_DNA"/>
</dbReference>
<proteinExistence type="predicted"/>
<feature type="domain" description="Ferrous iron transporter FeoA-like" evidence="2">
    <location>
        <begin position="77"/>
        <end position="150"/>
    </location>
</feature>
<evidence type="ECO:0000313" key="3">
    <source>
        <dbReference type="EMBL" id="VFK05843.1"/>
    </source>
</evidence>
<dbReference type="SMART" id="SM00899">
    <property type="entry name" value="FeoA"/>
    <property type="match status" value="1"/>
</dbReference>
<accession>A0A450VM10</accession>
<dbReference type="PANTHER" id="PTHR42954:SF2">
    <property type="entry name" value="FE(2+) TRANSPORT PROTEIN A"/>
    <property type="match status" value="1"/>
</dbReference>
<dbReference type="InterPro" id="IPR007167">
    <property type="entry name" value="Fe-transptr_FeoA-like"/>
</dbReference>
<dbReference type="InterPro" id="IPR008988">
    <property type="entry name" value="Transcriptional_repressor_C"/>
</dbReference>
<dbReference type="Gene3D" id="2.30.30.90">
    <property type="match status" value="1"/>
</dbReference>
<reference evidence="3" key="1">
    <citation type="submission" date="2019-02" db="EMBL/GenBank/DDBJ databases">
        <authorList>
            <person name="Gruber-Vodicka R. H."/>
            <person name="Seah K. B. B."/>
        </authorList>
    </citation>
    <scope>NUCLEOTIDE SEQUENCE</scope>
    <source>
        <strain evidence="3">BECK_S313</strain>
    </source>
</reference>
<keyword evidence="1" id="KW-0408">Iron</keyword>
<evidence type="ECO:0000256" key="1">
    <source>
        <dbReference type="ARBA" id="ARBA00023004"/>
    </source>
</evidence>
<dbReference type="Pfam" id="PF04023">
    <property type="entry name" value="FeoA"/>
    <property type="match status" value="1"/>
</dbReference>
<name>A0A450VM10_9GAMM</name>
<sequence length="151" mass="17080">MPRAEQNRPKQSVKQSWYLVEHINASRQNQSGVGVSVRADFPWNFAEKPAYANIPVSLLARSVNMFDYKKEEINMSGNLGELGIGIKGRVLGYEKDARSYRRRLMAMGLTPSTEFKVIRRAPLGDPMEINVRGYSLSLRKHEASAVLVQKL</sequence>
<gene>
    <name evidence="3" type="ORF">BECKLPF1236B_GA0070989_100123</name>
</gene>
<evidence type="ECO:0000259" key="2">
    <source>
        <dbReference type="SMART" id="SM00899"/>
    </source>
</evidence>
<dbReference type="AlphaFoldDB" id="A0A450VM10"/>
<dbReference type="InterPro" id="IPR038157">
    <property type="entry name" value="FeoA_core_dom"/>
</dbReference>
<organism evidence="3">
    <name type="scientific">Candidatus Kentrum sp. LPFa</name>
    <dbReference type="NCBI Taxonomy" id="2126335"/>
    <lineage>
        <taxon>Bacteria</taxon>
        <taxon>Pseudomonadati</taxon>
        <taxon>Pseudomonadota</taxon>
        <taxon>Gammaproteobacteria</taxon>
        <taxon>Candidatus Kentrum</taxon>
    </lineage>
</organism>
<protein>
    <submittedName>
        <fullName evidence="3">Fe2+ transport system protein FeoA</fullName>
    </submittedName>
</protein>
<dbReference type="PANTHER" id="PTHR42954">
    <property type="entry name" value="FE(2+) TRANSPORT PROTEIN A"/>
    <property type="match status" value="1"/>
</dbReference>